<gene>
    <name evidence="2" type="ORF">QTO34_008059</name>
</gene>
<proteinExistence type="predicted"/>
<feature type="compositionally biased region" description="Pro residues" evidence="1">
    <location>
        <begin position="80"/>
        <end position="89"/>
    </location>
</feature>
<comment type="caution">
    <text evidence="2">The sequence shown here is derived from an EMBL/GenBank/DDBJ whole genome shotgun (WGS) entry which is preliminary data.</text>
</comment>
<keyword evidence="3" id="KW-1185">Reference proteome</keyword>
<accession>A0AA40IAP1</accession>
<evidence type="ECO:0000256" key="1">
    <source>
        <dbReference type="SAM" id="MobiDB-lite"/>
    </source>
</evidence>
<dbReference type="Proteomes" id="UP001177744">
    <property type="component" value="Unassembled WGS sequence"/>
</dbReference>
<evidence type="ECO:0000313" key="3">
    <source>
        <dbReference type="Proteomes" id="UP001177744"/>
    </source>
</evidence>
<name>A0AA40IAP1_CNENI</name>
<dbReference type="EMBL" id="JAULJE010000002">
    <property type="protein sequence ID" value="KAK1345597.1"/>
    <property type="molecule type" value="Genomic_DNA"/>
</dbReference>
<sequence length="245" mass="26042">MAICLHLSYKRAELASAVLINSSTLSIPHKVHGVPANLQHWSFHKLALLTSHPYSKNIQRSNADHKSPEQGQASGEEEPTSPPGTPTSPPAKISAGIPCLWEWPSLGQTSIQKNKDSLIMPELGTASAPLHTTPHPSLPTRPHLHQGFNQASGLCPTEGTCEVPPPPAQPPNCVPLVSSLAHTSEAVAEPYRKPIPLSLGFIQRKLHPPGQSLTDEPSQPLPLITARAGQGTLEASLEGSGSSLY</sequence>
<dbReference type="AlphaFoldDB" id="A0AA40IAP1"/>
<protein>
    <submittedName>
        <fullName evidence="2">Uncharacterized protein</fullName>
    </submittedName>
</protein>
<reference evidence="2" key="1">
    <citation type="submission" date="2023-06" db="EMBL/GenBank/DDBJ databases">
        <title>Reference genome for the Northern bat (Eptesicus nilssonii), a most northern bat species.</title>
        <authorList>
            <person name="Laine V.N."/>
            <person name="Pulliainen A.T."/>
            <person name="Lilley T.M."/>
        </authorList>
    </citation>
    <scope>NUCLEOTIDE SEQUENCE</scope>
    <source>
        <strain evidence="2">BLF_Eptnil</strain>
        <tissue evidence="2">Kidney</tissue>
    </source>
</reference>
<organism evidence="2 3">
    <name type="scientific">Cnephaeus nilssonii</name>
    <name type="common">Northern bat</name>
    <name type="synonym">Eptesicus nilssonii</name>
    <dbReference type="NCBI Taxonomy" id="3371016"/>
    <lineage>
        <taxon>Eukaryota</taxon>
        <taxon>Metazoa</taxon>
        <taxon>Chordata</taxon>
        <taxon>Craniata</taxon>
        <taxon>Vertebrata</taxon>
        <taxon>Euteleostomi</taxon>
        <taxon>Mammalia</taxon>
        <taxon>Eutheria</taxon>
        <taxon>Laurasiatheria</taxon>
        <taxon>Chiroptera</taxon>
        <taxon>Yangochiroptera</taxon>
        <taxon>Vespertilionidae</taxon>
        <taxon>Cnephaeus</taxon>
    </lineage>
</organism>
<evidence type="ECO:0000313" key="2">
    <source>
        <dbReference type="EMBL" id="KAK1345597.1"/>
    </source>
</evidence>
<feature type="region of interest" description="Disordered" evidence="1">
    <location>
        <begin position="56"/>
        <end position="91"/>
    </location>
</feature>